<keyword evidence="4 5" id="KW-0472">Membrane</keyword>
<evidence type="ECO:0000256" key="4">
    <source>
        <dbReference type="ARBA" id="ARBA00023136"/>
    </source>
</evidence>
<feature type="transmembrane region" description="Helical" evidence="5">
    <location>
        <begin position="20"/>
        <end position="48"/>
    </location>
</feature>
<dbReference type="KEGG" id="acab:QRX50_41745"/>
<feature type="transmembrane region" description="Helical" evidence="5">
    <location>
        <begin position="294"/>
        <end position="312"/>
    </location>
</feature>
<evidence type="ECO:0000256" key="5">
    <source>
        <dbReference type="SAM" id="Phobius"/>
    </source>
</evidence>
<feature type="transmembrane region" description="Helical" evidence="5">
    <location>
        <begin position="258"/>
        <end position="282"/>
    </location>
</feature>
<feature type="transmembrane region" description="Helical" evidence="5">
    <location>
        <begin position="224"/>
        <end position="246"/>
    </location>
</feature>
<organism evidence="7 8">
    <name type="scientific">Amycolatopsis carbonis</name>
    <dbReference type="NCBI Taxonomy" id="715471"/>
    <lineage>
        <taxon>Bacteria</taxon>
        <taxon>Bacillati</taxon>
        <taxon>Actinomycetota</taxon>
        <taxon>Actinomycetes</taxon>
        <taxon>Pseudonocardiales</taxon>
        <taxon>Pseudonocardiaceae</taxon>
        <taxon>Amycolatopsis</taxon>
    </lineage>
</organism>
<feature type="transmembrane region" description="Helical" evidence="5">
    <location>
        <begin position="54"/>
        <end position="73"/>
    </location>
</feature>
<accession>A0A9Y2MUI7</accession>
<dbReference type="PROSITE" id="PS00217">
    <property type="entry name" value="SUGAR_TRANSPORT_2"/>
    <property type="match status" value="1"/>
</dbReference>
<dbReference type="PANTHER" id="PTHR23508:SF10">
    <property type="entry name" value="CARBOXYLIC ACID TRANSPORTER PROTEIN HOMOLOG"/>
    <property type="match status" value="1"/>
</dbReference>
<evidence type="ECO:0000256" key="3">
    <source>
        <dbReference type="ARBA" id="ARBA00022989"/>
    </source>
</evidence>
<comment type="subcellular location">
    <subcellularLocation>
        <location evidence="1">Cell membrane</location>
        <topology evidence="1">Multi-pass membrane protein</topology>
    </subcellularLocation>
</comment>
<gene>
    <name evidence="7" type="ORF">QRX50_41745</name>
</gene>
<feature type="transmembrane region" description="Helical" evidence="5">
    <location>
        <begin position="143"/>
        <end position="166"/>
    </location>
</feature>
<dbReference type="GO" id="GO:0046943">
    <property type="term" value="F:carboxylic acid transmembrane transporter activity"/>
    <property type="evidence" value="ECO:0007669"/>
    <property type="project" value="TreeGrafter"/>
</dbReference>
<dbReference type="GO" id="GO:0005886">
    <property type="term" value="C:plasma membrane"/>
    <property type="evidence" value="ECO:0007669"/>
    <property type="project" value="UniProtKB-SubCell"/>
</dbReference>
<dbReference type="InterPro" id="IPR005829">
    <property type="entry name" value="Sugar_transporter_CS"/>
</dbReference>
<feature type="transmembrane region" description="Helical" evidence="5">
    <location>
        <begin position="172"/>
        <end position="192"/>
    </location>
</feature>
<feature type="transmembrane region" description="Helical" evidence="5">
    <location>
        <begin position="85"/>
        <end position="104"/>
    </location>
</feature>
<proteinExistence type="predicted"/>
<evidence type="ECO:0000313" key="7">
    <source>
        <dbReference type="EMBL" id="WIX77858.1"/>
    </source>
</evidence>
<keyword evidence="2 5" id="KW-0812">Transmembrane</keyword>
<evidence type="ECO:0000313" key="8">
    <source>
        <dbReference type="Proteomes" id="UP001236014"/>
    </source>
</evidence>
<feature type="transmembrane region" description="Helical" evidence="5">
    <location>
        <begin position="110"/>
        <end position="131"/>
    </location>
</feature>
<sequence>MSVLTKVPPLTLDRPQRRVFWATFAGWGLDGFDYMLYTLAIGAVSIAFGLNHEQAGLIGTVTLLFSAFGGIVAGTLSDRFGRVRILAAAIFLYSLFTALSGIASSFPELLVYRAVEGLGFGGEWAVGAVLISEAIPAKKRGAVAGFIQGAWSFGWALAVIASVLILPNFGELGWRMMFWVGLIPAVIVIYILRKVPESPVWLEARRTRAAKTPISLGLIFKRRILRYTILATLLSIGMQSGYYAIFTWLPTYLSESRGLSAVGAAGYLVFVIAGSFLGYVAAGFANDRFGRKPTFAVFGVLSAVTVVVYAYANIPAGLVIYVGFPLGFFGSGIISGFGPFLAELFPSEMRGAGQGFCYNVGRGVAALAPAVVGALAGSYGLGTGISVFAASAYGLFLIALVFLPETRGRELA</sequence>
<feature type="transmembrane region" description="Helical" evidence="5">
    <location>
        <begin position="356"/>
        <end position="379"/>
    </location>
</feature>
<keyword evidence="8" id="KW-1185">Reference proteome</keyword>
<feature type="domain" description="Major facilitator superfamily (MFS) profile" evidence="6">
    <location>
        <begin position="19"/>
        <end position="407"/>
    </location>
</feature>
<dbReference type="RefSeq" id="WP_285968595.1">
    <property type="nucleotide sequence ID" value="NZ_CP127294.1"/>
</dbReference>
<dbReference type="EMBL" id="CP127294">
    <property type="protein sequence ID" value="WIX77858.1"/>
    <property type="molecule type" value="Genomic_DNA"/>
</dbReference>
<dbReference type="PANTHER" id="PTHR23508">
    <property type="entry name" value="CARBOXYLIC ACID TRANSPORTER PROTEIN HOMOLOG"/>
    <property type="match status" value="1"/>
</dbReference>
<evidence type="ECO:0000256" key="1">
    <source>
        <dbReference type="ARBA" id="ARBA00004651"/>
    </source>
</evidence>
<reference evidence="7 8" key="1">
    <citation type="submission" date="2023-06" db="EMBL/GenBank/DDBJ databases">
        <authorList>
            <person name="Oyuntsetseg B."/>
            <person name="Kim S.B."/>
        </authorList>
    </citation>
    <scope>NUCLEOTIDE SEQUENCE [LARGE SCALE GENOMIC DNA]</scope>
    <source>
        <strain evidence="7 8">2-15</strain>
    </source>
</reference>
<dbReference type="SUPFAM" id="SSF103473">
    <property type="entry name" value="MFS general substrate transporter"/>
    <property type="match status" value="1"/>
</dbReference>
<feature type="transmembrane region" description="Helical" evidence="5">
    <location>
        <begin position="318"/>
        <end position="344"/>
    </location>
</feature>
<dbReference type="Pfam" id="PF07690">
    <property type="entry name" value="MFS_1"/>
    <property type="match status" value="1"/>
</dbReference>
<evidence type="ECO:0000256" key="2">
    <source>
        <dbReference type="ARBA" id="ARBA00022692"/>
    </source>
</evidence>
<dbReference type="InterPro" id="IPR011701">
    <property type="entry name" value="MFS"/>
</dbReference>
<dbReference type="CDD" id="cd17371">
    <property type="entry name" value="MFS_MucK"/>
    <property type="match status" value="1"/>
</dbReference>
<dbReference type="PROSITE" id="PS50850">
    <property type="entry name" value="MFS"/>
    <property type="match status" value="1"/>
</dbReference>
<dbReference type="AlphaFoldDB" id="A0A9Y2MUI7"/>
<dbReference type="Proteomes" id="UP001236014">
    <property type="component" value="Chromosome"/>
</dbReference>
<dbReference type="InterPro" id="IPR036259">
    <property type="entry name" value="MFS_trans_sf"/>
</dbReference>
<protein>
    <submittedName>
        <fullName evidence="7">MFS transporter</fullName>
    </submittedName>
</protein>
<keyword evidence="3 5" id="KW-1133">Transmembrane helix</keyword>
<feature type="transmembrane region" description="Helical" evidence="5">
    <location>
        <begin position="385"/>
        <end position="403"/>
    </location>
</feature>
<dbReference type="Gene3D" id="1.20.1250.20">
    <property type="entry name" value="MFS general substrate transporter like domains"/>
    <property type="match status" value="1"/>
</dbReference>
<name>A0A9Y2MUI7_9PSEU</name>
<evidence type="ECO:0000259" key="6">
    <source>
        <dbReference type="PROSITE" id="PS50850"/>
    </source>
</evidence>
<dbReference type="InterPro" id="IPR020846">
    <property type="entry name" value="MFS_dom"/>
</dbReference>